<feature type="chain" id="PRO_5040829506" description="TonB C-terminal domain-containing protein" evidence="11">
    <location>
        <begin position="21"/>
        <end position="161"/>
    </location>
</feature>
<dbReference type="GO" id="GO:0055085">
    <property type="term" value="P:transmembrane transport"/>
    <property type="evidence" value="ECO:0007669"/>
    <property type="project" value="InterPro"/>
</dbReference>
<dbReference type="AlphaFoldDB" id="A0A9X0L6B1"/>
<feature type="signal peptide" evidence="11">
    <location>
        <begin position="1"/>
        <end position="20"/>
    </location>
</feature>
<dbReference type="Pfam" id="PF03544">
    <property type="entry name" value="TonB_C"/>
    <property type="match status" value="1"/>
</dbReference>
<evidence type="ECO:0000313" key="14">
    <source>
        <dbReference type="Proteomes" id="UP000054223"/>
    </source>
</evidence>
<comment type="subcellular location">
    <subcellularLocation>
        <location evidence="1">Cell inner membrane</location>
        <topology evidence="1">Single-pass membrane protein</topology>
        <orientation evidence="1">Periplasmic side</orientation>
    </subcellularLocation>
</comment>
<evidence type="ECO:0000256" key="9">
    <source>
        <dbReference type="ARBA" id="ARBA00023136"/>
    </source>
</evidence>
<evidence type="ECO:0000256" key="11">
    <source>
        <dbReference type="SAM" id="SignalP"/>
    </source>
</evidence>
<reference evidence="13 14" key="1">
    <citation type="submission" date="2015-11" db="EMBL/GenBank/DDBJ databases">
        <title>Solirubrum puertoriconensis gen. nov. an environmental bacteria isolated in Puerto Rico.</title>
        <authorList>
            <person name="Cuebas-Irizarry M.F."/>
            <person name="Montalvo-Rodriguez R."/>
        </authorList>
    </citation>
    <scope>NUCLEOTIDE SEQUENCE [LARGE SCALE GENOMIC DNA]</scope>
    <source>
        <strain evidence="13 14">MC1A</strain>
    </source>
</reference>
<keyword evidence="7" id="KW-0653">Protein transport</keyword>
<evidence type="ECO:0000256" key="5">
    <source>
        <dbReference type="ARBA" id="ARBA00022519"/>
    </source>
</evidence>
<keyword evidence="4" id="KW-1003">Cell membrane</keyword>
<accession>A0A9X0L6B1</accession>
<dbReference type="GO" id="GO:0015031">
    <property type="term" value="P:protein transport"/>
    <property type="evidence" value="ECO:0007669"/>
    <property type="project" value="UniProtKB-KW"/>
</dbReference>
<evidence type="ECO:0000313" key="13">
    <source>
        <dbReference type="EMBL" id="KUG09669.1"/>
    </source>
</evidence>
<evidence type="ECO:0000256" key="4">
    <source>
        <dbReference type="ARBA" id="ARBA00022475"/>
    </source>
</evidence>
<protein>
    <recommendedName>
        <fullName evidence="12">TonB C-terminal domain-containing protein</fullName>
    </recommendedName>
</protein>
<dbReference type="EMBL" id="LNAL01000003">
    <property type="protein sequence ID" value="KUG09669.1"/>
    <property type="molecule type" value="Genomic_DNA"/>
</dbReference>
<dbReference type="Proteomes" id="UP000054223">
    <property type="component" value="Unassembled WGS sequence"/>
</dbReference>
<evidence type="ECO:0000256" key="2">
    <source>
        <dbReference type="ARBA" id="ARBA00006555"/>
    </source>
</evidence>
<keyword evidence="5" id="KW-0997">Cell inner membrane</keyword>
<keyword evidence="9" id="KW-0472">Membrane</keyword>
<evidence type="ECO:0000256" key="7">
    <source>
        <dbReference type="ARBA" id="ARBA00022927"/>
    </source>
</evidence>
<organism evidence="13 14">
    <name type="scientific">Solirubrum puertoriconensis</name>
    <dbReference type="NCBI Taxonomy" id="1751427"/>
    <lineage>
        <taxon>Bacteria</taxon>
        <taxon>Pseudomonadati</taxon>
        <taxon>Bacteroidota</taxon>
        <taxon>Cytophagia</taxon>
        <taxon>Cytophagales</taxon>
    </lineage>
</organism>
<dbReference type="PANTHER" id="PTHR33446:SF2">
    <property type="entry name" value="PROTEIN TONB"/>
    <property type="match status" value="1"/>
</dbReference>
<feature type="region of interest" description="Disordered" evidence="10">
    <location>
        <begin position="25"/>
        <end position="51"/>
    </location>
</feature>
<dbReference type="PANTHER" id="PTHR33446">
    <property type="entry name" value="PROTEIN TONB-RELATED"/>
    <property type="match status" value="1"/>
</dbReference>
<dbReference type="InterPro" id="IPR006260">
    <property type="entry name" value="TonB/TolA_C"/>
</dbReference>
<name>A0A9X0L6B1_SOLP1</name>
<dbReference type="SUPFAM" id="SSF74653">
    <property type="entry name" value="TolA/TonB C-terminal domain"/>
    <property type="match status" value="1"/>
</dbReference>
<keyword evidence="3" id="KW-0813">Transport</keyword>
<dbReference type="GO" id="GO:0031992">
    <property type="term" value="F:energy transducer activity"/>
    <property type="evidence" value="ECO:0007669"/>
    <property type="project" value="TreeGrafter"/>
</dbReference>
<dbReference type="PROSITE" id="PS52015">
    <property type="entry name" value="TONB_CTD"/>
    <property type="match status" value="1"/>
</dbReference>
<dbReference type="InterPro" id="IPR051045">
    <property type="entry name" value="TonB-dependent_transducer"/>
</dbReference>
<dbReference type="InterPro" id="IPR037682">
    <property type="entry name" value="TonB_C"/>
</dbReference>
<evidence type="ECO:0000256" key="1">
    <source>
        <dbReference type="ARBA" id="ARBA00004383"/>
    </source>
</evidence>
<comment type="caution">
    <text evidence="13">The sequence shown here is derived from an EMBL/GenBank/DDBJ whole genome shotgun (WGS) entry which is preliminary data.</text>
</comment>
<sequence>MPVRYHLLVILSLLACTASAQTTPAASAKQPTVLRPRHMQAQARPAANRPDVAPQFPGGQKALGQFVQEQVQYPEAARSKQLSGHVLTTFVVATDGKLTQPKVVQGLSPECDAEALRVLSLMPAWKPATRKGQPVAVQVQVPIPFGNSATLQVEKSKVKFE</sequence>
<comment type="similarity">
    <text evidence="2">Belongs to the TonB family.</text>
</comment>
<dbReference type="PROSITE" id="PS51257">
    <property type="entry name" value="PROKAR_LIPOPROTEIN"/>
    <property type="match status" value="1"/>
</dbReference>
<evidence type="ECO:0000259" key="12">
    <source>
        <dbReference type="PROSITE" id="PS52015"/>
    </source>
</evidence>
<evidence type="ECO:0000256" key="6">
    <source>
        <dbReference type="ARBA" id="ARBA00022692"/>
    </source>
</evidence>
<evidence type="ECO:0000256" key="8">
    <source>
        <dbReference type="ARBA" id="ARBA00022989"/>
    </source>
</evidence>
<keyword evidence="11" id="KW-0732">Signal</keyword>
<dbReference type="Gene3D" id="3.30.1150.10">
    <property type="match status" value="1"/>
</dbReference>
<proteinExistence type="inferred from homology"/>
<keyword evidence="6" id="KW-0812">Transmembrane</keyword>
<dbReference type="NCBIfam" id="TIGR01352">
    <property type="entry name" value="tonB_Cterm"/>
    <property type="match status" value="1"/>
</dbReference>
<gene>
    <name evidence="13" type="ORF">ASU33_18445</name>
</gene>
<feature type="domain" description="TonB C-terminal" evidence="12">
    <location>
        <begin position="58"/>
        <end position="154"/>
    </location>
</feature>
<keyword evidence="14" id="KW-1185">Reference proteome</keyword>
<evidence type="ECO:0000256" key="3">
    <source>
        <dbReference type="ARBA" id="ARBA00022448"/>
    </source>
</evidence>
<keyword evidence="8" id="KW-1133">Transmembrane helix</keyword>
<dbReference type="GO" id="GO:0098797">
    <property type="term" value="C:plasma membrane protein complex"/>
    <property type="evidence" value="ECO:0007669"/>
    <property type="project" value="TreeGrafter"/>
</dbReference>
<evidence type="ECO:0000256" key="10">
    <source>
        <dbReference type="SAM" id="MobiDB-lite"/>
    </source>
</evidence>